<dbReference type="AlphaFoldDB" id="A0A3R8S4W4"/>
<dbReference type="RefSeq" id="WP_125245084.1">
    <property type="nucleotide sequence ID" value="NZ_RSED01000022.1"/>
</dbReference>
<gene>
    <name evidence="2" type="ORF">EIP75_20645</name>
</gene>
<comment type="caution">
    <text evidence="2">The sequence shown here is derived from an EMBL/GenBank/DDBJ whole genome shotgun (WGS) entry which is preliminary data.</text>
</comment>
<sequence length="62" mass="6910">MTPLLDPASPHQADADTGREIADHSPKAAILMHTDVNSTTTGWLNDAWRLWARTTEHTDNTR</sequence>
<feature type="region of interest" description="Disordered" evidence="1">
    <location>
        <begin position="1"/>
        <end position="20"/>
    </location>
</feature>
<reference evidence="2 3" key="1">
    <citation type="submission" date="2018-12" db="EMBL/GenBank/DDBJ databases">
        <title>The whole draft genome of Aquabacterium sp. SJQ9.</title>
        <authorList>
            <person name="Sun L."/>
            <person name="Gao X."/>
            <person name="Chen W."/>
            <person name="Huang K."/>
        </authorList>
    </citation>
    <scope>NUCLEOTIDE SEQUENCE [LARGE SCALE GENOMIC DNA]</scope>
    <source>
        <strain evidence="2 3">SJQ9</strain>
    </source>
</reference>
<dbReference type="EMBL" id="RSED01000022">
    <property type="protein sequence ID" value="RRS02481.1"/>
    <property type="molecule type" value="Genomic_DNA"/>
</dbReference>
<accession>A0A3R8S4W4</accession>
<proteinExistence type="predicted"/>
<dbReference type="Proteomes" id="UP000269265">
    <property type="component" value="Unassembled WGS sequence"/>
</dbReference>
<name>A0A3R8S4W4_9BURK</name>
<keyword evidence="3" id="KW-1185">Reference proteome</keyword>
<organism evidence="2 3">
    <name type="scientific">Aquabacterium soli</name>
    <dbReference type="NCBI Taxonomy" id="2493092"/>
    <lineage>
        <taxon>Bacteria</taxon>
        <taxon>Pseudomonadati</taxon>
        <taxon>Pseudomonadota</taxon>
        <taxon>Betaproteobacteria</taxon>
        <taxon>Burkholderiales</taxon>
        <taxon>Aquabacterium</taxon>
    </lineage>
</organism>
<evidence type="ECO:0000313" key="2">
    <source>
        <dbReference type="EMBL" id="RRS02481.1"/>
    </source>
</evidence>
<evidence type="ECO:0000256" key="1">
    <source>
        <dbReference type="SAM" id="MobiDB-lite"/>
    </source>
</evidence>
<protein>
    <submittedName>
        <fullName evidence="2">Uncharacterized protein</fullName>
    </submittedName>
</protein>
<evidence type="ECO:0000313" key="3">
    <source>
        <dbReference type="Proteomes" id="UP000269265"/>
    </source>
</evidence>